<dbReference type="AlphaFoldDB" id="A8NE68"/>
<dbReference type="RefSeq" id="XP_001832947.1">
    <property type="nucleotide sequence ID" value="XM_001832895.2"/>
</dbReference>
<reference evidence="2 3" key="1">
    <citation type="journal article" date="2010" name="Proc. Natl. Acad. Sci. U.S.A.">
        <title>Insights into evolution of multicellular fungi from the assembled chromosomes of the mushroom Coprinopsis cinerea (Coprinus cinereus).</title>
        <authorList>
            <person name="Stajich J.E."/>
            <person name="Wilke S.K."/>
            <person name="Ahren D."/>
            <person name="Au C.H."/>
            <person name="Birren B.W."/>
            <person name="Borodovsky M."/>
            <person name="Burns C."/>
            <person name="Canback B."/>
            <person name="Casselton L.A."/>
            <person name="Cheng C.K."/>
            <person name="Deng J."/>
            <person name="Dietrich F.S."/>
            <person name="Fargo D.C."/>
            <person name="Farman M.L."/>
            <person name="Gathman A.C."/>
            <person name="Goldberg J."/>
            <person name="Guigo R."/>
            <person name="Hoegger P.J."/>
            <person name="Hooker J.B."/>
            <person name="Huggins A."/>
            <person name="James T.Y."/>
            <person name="Kamada T."/>
            <person name="Kilaru S."/>
            <person name="Kodira C."/>
            <person name="Kues U."/>
            <person name="Kupfer D."/>
            <person name="Kwan H.S."/>
            <person name="Lomsadze A."/>
            <person name="Li W."/>
            <person name="Lilly W.W."/>
            <person name="Ma L.J."/>
            <person name="Mackey A.J."/>
            <person name="Manning G."/>
            <person name="Martin F."/>
            <person name="Muraguchi H."/>
            <person name="Natvig D.O."/>
            <person name="Palmerini H."/>
            <person name="Ramesh M.A."/>
            <person name="Rehmeyer C.J."/>
            <person name="Roe B.A."/>
            <person name="Shenoy N."/>
            <person name="Stanke M."/>
            <person name="Ter-Hovhannisyan V."/>
            <person name="Tunlid A."/>
            <person name="Velagapudi R."/>
            <person name="Vision T.J."/>
            <person name="Zeng Q."/>
            <person name="Zolan M.E."/>
            <person name="Pukkila P.J."/>
        </authorList>
    </citation>
    <scope>NUCLEOTIDE SEQUENCE [LARGE SCALE GENOMIC DNA]</scope>
    <source>
        <strain evidence="3">Okayama-7 / 130 / ATCC MYA-4618 / FGSC 9003</strain>
    </source>
</reference>
<evidence type="ECO:0000256" key="1">
    <source>
        <dbReference type="SAM" id="MobiDB-lite"/>
    </source>
</evidence>
<name>A8NE68_COPC7</name>
<organism evidence="2 3">
    <name type="scientific">Coprinopsis cinerea (strain Okayama-7 / 130 / ATCC MYA-4618 / FGSC 9003)</name>
    <name type="common">Inky cap fungus</name>
    <name type="synonym">Hormographiella aspergillata</name>
    <dbReference type="NCBI Taxonomy" id="240176"/>
    <lineage>
        <taxon>Eukaryota</taxon>
        <taxon>Fungi</taxon>
        <taxon>Dikarya</taxon>
        <taxon>Basidiomycota</taxon>
        <taxon>Agaricomycotina</taxon>
        <taxon>Agaricomycetes</taxon>
        <taxon>Agaricomycetidae</taxon>
        <taxon>Agaricales</taxon>
        <taxon>Agaricineae</taxon>
        <taxon>Psathyrellaceae</taxon>
        <taxon>Coprinopsis</taxon>
    </lineage>
</organism>
<gene>
    <name evidence="2" type="ORF">CC1G_01009</name>
</gene>
<dbReference type="KEGG" id="cci:CC1G_01009"/>
<dbReference type="GeneID" id="6009437"/>
<proteinExistence type="predicted"/>
<comment type="caution">
    <text evidence="2">The sequence shown here is derived from an EMBL/GenBank/DDBJ whole genome shotgun (WGS) entry which is preliminary data.</text>
</comment>
<dbReference type="OMA" id="IEWWRVV"/>
<sequence length="238" mass="25184">MPSLRRTASSPSVRSSPYGYSSSLSGAQAARGHGHRRSSGSEITNRRVLADIEWWRVTAGQCEPGAGDLESEERTSDVVQNNVTAGGLAGAAFFEPSIGVEHLWAPSALWPTTDTSFSVPVAEFAALSIAPQTPVRRARHDGLESSASSLESTPEPALLTFEGLCLGLSDMDMHGSFFEDDAPLASVLQLDSGIATGSPRPLTRAHTFADCLSLQDDFANCFTDSPIPPLLSLPALIN</sequence>
<dbReference type="OrthoDB" id="3236040at2759"/>
<dbReference type="EMBL" id="AACS02000002">
    <property type="protein sequence ID" value="EAU88636.1"/>
    <property type="molecule type" value="Genomic_DNA"/>
</dbReference>
<feature type="compositionally biased region" description="Low complexity" evidence="1">
    <location>
        <begin position="9"/>
        <end position="26"/>
    </location>
</feature>
<dbReference type="eggNOG" id="ENOG502STA5">
    <property type="taxonomic scope" value="Eukaryota"/>
</dbReference>
<dbReference type="VEuPathDB" id="FungiDB:CC1G_01009"/>
<dbReference type="InParanoid" id="A8NE68"/>
<evidence type="ECO:0000313" key="3">
    <source>
        <dbReference type="Proteomes" id="UP000001861"/>
    </source>
</evidence>
<evidence type="ECO:0000313" key="2">
    <source>
        <dbReference type="EMBL" id="EAU88636.1"/>
    </source>
</evidence>
<keyword evidence="3" id="KW-1185">Reference proteome</keyword>
<feature type="region of interest" description="Disordered" evidence="1">
    <location>
        <begin position="1"/>
        <end position="42"/>
    </location>
</feature>
<accession>A8NE68</accession>
<protein>
    <submittedName>
        <fullName evidence="2">Uncharacterized protein</fullName>
    </submittedName>
</protein>
<dbReference type="Proteomes" id="UP000001861">
    <property type="component" value="Unassembled WGS sequence"/>
</dbReference>